<feature type="compositionally biased region" description="Low complexity" evidence="1">
    <location>
        <begin position="177"/>
        <end position="187"/>
    </location>
</feature>
<dbReference type="KEGG" id="marz:MARA_48330"/>
<name>A0A7I7S5U3_9MYCO</name>
<reference evidence="2 3" key="1">
    <citation type="journal article" date="2019" name="Emerg. Microbes Infect.">
        <title>Comprehensive subspecies identification of 175 nontuberculous mycobacteria species based on 7547 genomic profiles.</title>
        <authorList>
            <person name="Matsumoto Y."/>
            <person name="Kinjo T."/>
            <person name="Motooka D."/>
            <person name="Nabeya D."/>
            <person name="Jung N."/>
            <person name="Uechi K."/>
            <person name="Horii T."/>
            <person name="Iida T."/>
            <person name="Fujita J."/>
            <person name="Nakamura S."/>
        </authorList>
    </citation>
    <scope>NUCLEOTIDE SEQUENCE [LARGE SCALE GENOMIC DNA]</scope>
    <source>
        <strain evidence="2 3">JCM 18538</strain>
    </source>
</reference>
<evidence type="ECO:0000313" key="3">
    <source>
        <dbReference type="Proteomes" id="UP000467428"/>
    </source>
</evidence>
<evidence type="ECO:0008006" key="4">
    <source>
        <dbReference type="Google" id="ProtNLM"/>
    </source>
</evidence>
<feature type="compositionally biased region" description="Low complexity" evidence="1">
    <location>
        <begin position="352"/>
        <end position="363"/>
    </location>
</feature>
<protein>
    <recommendedName>
        <fullName evidence="4">PPE family protein</fullName>
    </recommendedName>
</protein>
<evidence type="ECO:0000256" key="1">
    <source>
        <dbReference type="SAM" id="MobiDB-lite"/>
    </source>
</evidence>
<evidence type="ECO:0000313" key="2">
    <source>
        <dbReference type="EMBL" id="BBY51365.1"/>
    </source>
</evidence>
<feature type="region of interest" description="Disordered" evidence="1">
    <location>
        <begin position="344"/>
        <end position="374"/>
    </location>
</feature>
<dbReference type="RefSeq" id="WP_163921884.1">
    <property type="nucleotide sequence ID" value="NZ_AP022593.1"/>
</dbReference>
<feature type="region of interest" description="Disordered" evidence="1">
    <location>
        <begin position="166"/>
        <end position="197"/>
    </location>
</feature>
<feature type="compositionally biased region" description="Acidic residues" evidence="1">
    <location>
        <begin position="364"/>
        <end position="374"/>
    </location>
</feature>
<dbReference type="AlphaFoldDB" id="A0A7I7S5U3"/>
<organism evidence="2 3">
    <name type="scientific">Mycolicibacterium arabiense</name>
    <dbReference type="NCBI Taxonomy" id="1286181"/>
    <lineage>
        <taxon>Bacteria</taxon>
        <taxon>Bacillati</taxon>
        <taxon>Actinomycetota</taxon>
        <taxon>Actinomycetes</taxon>
        <taxon>Mycobacteriales</taxon>
        <taxon>Mycobacteriaceae</taxon>
        <taxon>Mycolicibacterium</taxon>
    </lineage>
</organism>
<dbReference type="EMBL" id="AP022593">
    <property type="protein sequence ID" value="BBY51365.1"/>
    <property type="molecule type" value="Genomic_DNA"/>
</dbReference>
<accession>A0A7I7S5U3</accession>
<keyword evidence="3" id="KW-1185">Reference proteome</keyword>
<proteinExistence type="predicted"/>
<sequence length="374" mass="36610">MGLQQDVSPYGSQTVMGPGWPNVDEDALAASAAQYEALAAKLTGSVVPLQQSQLASLSEKWTGGGAVAAAGEATTIIGGHEANAAQAAAIALKLRSMEVTVAKTKALVNATALEVQRECEAIQAMPVSNTAELIQSRMKMGLAQNTAYVNANTAELANGLGVPPTYPPTGAPAVPTQGAEKAAKAGQEAGGQGSQQAMQMMTQMALMAAQLPQQLGGMLTQAPQQLMQPLQQLAQPLQQLTSMFGGKGGGGGGLGAGGATPFSAFSNHPLAGGSGPGSGAGMVKAASLPGSGGIGAQTPLMAGLVGASPEAVAVPAGANSSAVGGVAPVAAGGMGGGMGMMPHRGESGGGSAASLAPPAALEYDLGEEDGDDDW</sequence>
<gene>
    <name evidence="2" type="ORF">MARA_48330</name>
</gene>
<geneLocation type="plasmid" evidence="3">
    <name>pjcm18538 dna</name>
</geneLocation>
<dbReference type="Proteomes" id="UP000467428">
    <property type="component" value="Chromosome"/>
</dbReference>